<comment type="subcellular location">
    <subcellularLocation>
        <location evidence="1">Cytoplasm</location>
    </subcellularLocation>
</comment>
<protein>
    <recommendedName>
        <fullName evidence="3">RNA helicase</fullName>
        <ecNumber evidence="3">3.6.4.13</ecNumber>
    </recommendedName>
</protein>
<evidence type="ECO:0000259" key="22">
    <source>
        <dbReference type="PROSITE" id="PS51194"/>
    </source>
</evidence>
<evidence type="ECO:0000256" key="4">
    <source>
        <dbReference type="ARBA" id="ARBA00022490"/>
    </source>
</evidence>
<evidence type="ECO:0000256" key="2">
    <source>
        <dbReference type="ARBA" id="ARBA00006866"/>
    </source>
</evidence>
<dbReference type="Pfam" id="PF18119">
    <property type="entry name" value="RIG-I_C"/>
    <property type="match status" value="1"/>
</dbReference>
<evidence type="ECO:0000256" key="11">
    <source>
        <dbReference type="ARBA" id="ARBA00022801"/>
    </source>
</evidence>
<dbReference type="InterPro" id="IPR038557">
    <property type="entry name" value="RLR_C_sf"/>
</dbReference>
<feature type="domain" description="RLR CTR" evidence="23">
    <location>
        <begin position="929"/>
        <end position="1059"/>
    </location>
</feature>
<evidence type="ECO:0000256" key="1">
    <source>
        <dbReference type="ARBA" id="ARBA00004496"/>
    </source>
</evidence>
<keyword evidence="14" id="KW-0067">ATP-binding</keyword>
<keyword evidence="25" id="KW-1185">Reference proteome</keyword>
<dbReference type="Gene3D" id="2.170.150.30">
    <property type="entry name" value="RIG-I-like receptor, C-terminal regulatory domain"/>
    <property type="match status" value="1"/>
</dbReference>
<comment type="catalytic activity">
    <reaction evidence="19">
        <text>ATP + H2O = ADP + phosphate + H(+)</text>
        <dbReference type="Rhea" id="RHEA:13065"/>
        <dbReference type="ChEBI" id="CHEBI:15377"/>
        <dbReference type="ChEBI" id="CHEBI:15378"/>
        <dbReference type="ChEBI" id="CHEBI:30616"/>
        <dbReference type="ChEBI" id="CHEBI:43474"/>
        <dbReference type="ChEBI" id="CHEBI:456216"/>
        <dbReference type="EC" id="3.6.4.13"/>
    </reaction>
    <physiologicalReaction direction="left-to-right" evidence="19">
        <dbReference type="Rhea" id="RHEA:13066"/>
    </physiologicalReaction>
</comment>
<evidence type="ECO:0000313" key="24">
    <source>
        <dbReference type="EMBL" id="KAL3863244.1"/>
    </source>
</evidence>
<evidence type="ECO:0000256" key="10">
    <source>
        <dbReference type="ARBA" id="ARBA00022741"/>
    </source>
</evidence>
<evidence type="ECO:0000256" key="12">
    <source>
        <dbReference type="ARBA" id="ARBA00022806"/>
    </source>
</evidence>
<dbReference type="InterPro" id="IPR027417">
    <property type="entry name" value="P-loop_NTPase"/>
</dbReference>
<evidence type="ECO:0000259" key="21">
    <source>
        <dbReference type="PROSITE" id="PS51192"/>
    </source>
</evidence>
<evidence type="ECO:0000256" key="9">
    <source>
        <dbReference type="ARBA" id="ARBA00022737"/>
    </source>
</evidence>
<dbReference type="InterPro" id="IPR021673">
    <property type="entry name" value="RLR_CTR"/>
</dbReference>
<dbReference type="Pfam" id="PF00271">
    <property type="entry name" value="Helicase_C"/>
    <property type="match status" value="1"/>
</dbReference>
<dbReference type="Proteomes" id="UP001634394">
    <property type="component" value="Unassembled WGS sequence"/>
</dbReference>
<evidence type="ECO:0000256" key="14">
    <source>
        <dbReference type="ARBA" id="ARBA00022840"/>
    </source>
</evidence>
<comment type="caution">
    <text evidence="24">The sequence shown here is derived from an EMBL/GenBank/DDBJ whole genome shotgun (WGS) entry which is preliminary data.</text>
</comment>
<name>A0ABD3VNV6_SINWO</name>
<keyword evidence="4" id="KW-0963">Cytoplasm</keyword>
<dbReference type="Gene3D" id="1.20.1320.30">
    <property type="match status" value="1"/>
</dbReference>
<evidence type="ECO:0000256" key="3">
    <source>
        <dbReference type="ARBA" id="ARBA00012552"/>
    </source>
</evidence>
<feature type="region of interest" description="Disordered" evidence="20">
    <location>
        <begin position="228"/>
        <end position="252"/>
    </location>
</feature>
<dbReference type="Pfam" id="PF00270">
    <property type="entry name" value="DEAD"/>
    <property type="match status" value="1"/>
</dbReference>
<keyword evidence="15" id="KW-0832">Ubl conjugation</keyword>
<dbReference type="SMART" id="SM00490">
    <property type="entry name" value="HELICc"/>
    <property type="match status" value="1"/>
</dbReference>
<dbReference type="AlphaFoldDB" id="A0ABD3VNV6"/>
<evidence type="ECO:0000256" key="15">
    <source>
        <dbReference type="ARBA" id="ARBA00022843"/>
    </source>
</evidence>
<dbReference type="InterPro" id="IPR014001">
    <property type="entry name" value="Helicase_ATP-bd"/>
</dbReference>
<keyword evidence="9" id="KW-0677">Repeat</keyword>
<dbReference type="GO" id="GO:0003724">
    <property type="term" value="F:RNA helicase activity"/>
    <property type="evidence" value="ECO:0007669"/>
    <property type="project" value="UniProtKB-EC"/>
</dbReference>
<dbReference type="PROSITE" id="PS51194">
    <property type="entry name" value="HELICASE_CTER"/>
    <property type="match status" value="1"/>
</dbReference>
<sequence>MENIEANLKRHRDLVVRHLKATDISLKLPTGIITIEERTELNRLAATSQALATEHILDILDKSKEPGKWQAFSEALQSAEYPYLLEILKSTPKTGKDEDYYLKLIHVFANELQQCVVPMHILPYLLSKGVINQGDVQEITARQLNFGPQLAFLLLLDLLPRRQKPEIWYQHFLKGLLEDGHEDLVDLIDPCYFSTQKLEPITEGKVKQGYTSSGASWDGCHGDTEEKECVMEDSGGPDISTGDLAAPLPSNPLHDATDESFKVYKRENIAGADTVVKPFTDNLTASCYPNNDLREVKGDLLQNMNILDGRKGDKGKDLTRNLQTKKSQLNLSTEDEAADSHQSESENDLASDYESSDEEKPKPHQLEHGNPLLNLRNYQLELAEDALCGKNTIICAETGSGKTWVALYIVKKHLESAGPRKKLVAFMARTNPLIKQQHQRFVKYLPNYTTKLITGDSEHSTALDIFLPDCDIICFTPQILFNNLEKQTVSLSDFSLMILDECHHTKKDEAYNRLMRKYLMAKVKNNVPNLPQVLGLTASIGVGKSTSDDEAVDYIISVMANLDTCKLSTVEKYREEIEKYISRPKEDKIKMKDRPDDLCKKRILRAMIDVQEKLQDACLFEECLVDMVQSKRPRDLNSQQYTQWAKNVERIAASDVGNPETSRLIISCVKYLSTFNEALELNSLLGISDVCRFLARKFNPESEQKSRHTQEERELFQIILMVQKDLGEYNRSKDQKNPNLETMSKMLQDMILGENEDQESRALVFVKARATCTALADYLDGILSKENIHVHKLTGKAATPGDEGMTEAEQTETLNKFASGEYTVLVSTSVGGEGIDIPDCNIVISYNYAGNEITKIQMTGRGRKKGGTNIVMGYEKTLDVDKLSTYKGAMMYRAMESIKKIDPRSLQRKIKLFQKEEISKQEFRDRVLEKQINMKRKGQFKLCCYKCSVEVVDGEDLRVLKGSYHVVVDKEFKNLIVTKPHKKPNERKIEGLKKSDKIYCKKCGMDWGIFFIYNTLPLPTIKCESFKVRNSEDGKISTYKKWLNLPFVIEPCELSEITDLLEE</sequence>
<evidence type="ECO:0000259" key="23">
    <source>
        <dbReference type="PROSITE" id="PS51789"/>
    </source>
</evidence>
<keyword evidence="10" id="KW-0547">Nucleotide-binding</keyword>
<dbReference type="CDD" id="cd01671">
    <property type="entry name" value="CARD"/>
    <property type="match status" value="1"/>
</dbReference>
<dbReference type="InterPro" id="IPR011545">
    <property type="entry name" value="DEAD/DEAH_box_helicase_dom"/>
</dbReference>
<dbReference type="GO" id="GO:0003723">
    <property type="term" value="F:RNA binding"/>
    <property type="evidence" value="ECO:0007669"/>
    <property type="project" value="UniProtKB-KW"/>
</dbReference>
<feature type="region of interest" description="Disordered" evidence="20">
    <location>
        <begin position="306"/>
        <end position="370"/>
    </location>
</feature>
<feature type="domain" description="Helicase ATP-binding" evidence="21">
    <location>
        <begin position="383"/>
        <end position="558"/>
    </location>
</feature>
<reference evidence="24 25" key="1">
    <citation type="submission" date="2024-11" db="EMBL/GenBank/DDBJ databases">
        <title>Chromosome-level genome assembly of the freshwater bivalve Anodonta woodiana.</title>
        <authorList>
            <person name="Chen X."/>
        </authorList>
    </citation>
    <scope>NUCLEOTIDE SEQUENCE [LARGE SCALE GENOMIC DNA]</scope>
    <source>
        <strain evidence="24">MN2024</strain>
        <tissue evidence="24">Gills</tissue>
    </source>
</reference>
<dbReference type="GO" id="GO:0005524">
    <property type="term" value="F:ATP binding"/>
    <property type="evidence" value="ECO:0007669"/>
    <property type="project" value="UniProtKB-KW"/>
</dbReference>
<dbReference type="GO" id="GO:0051607">
    <property type="term" value="P:defense response to virus"/>
    <property type="evidence" value="ECO:0007669"/>
    <property type="project" value="UniProtKB-KW"/>
</dbReference>
<dbReference type="InterPro" id="IPR051363">
    <property type="entry name" value="RLR_Helicase"/>
</dbReference>
<proteinExistence type="inferred from homology"/>
<dbReference type="InterPro" id="IPR031964">
    <property type="entry name" value="CARD_dom"/>
</dbReference>
<organism evidence="24 25">
    <name type="scientific">Sinanodonta woodiana</name>
    <name type="common">Chinese pond mussel</name>
    <name type="synonym">Anodonta woodiana</name>
    <dbReference type="NCBI Taxonomy" id="1069815"/>
    <lineage>
        <taxon>Eukaryota</taxon>
        <taxon>Metazoa</taxon>
        <taxon>Spiralia</taxon>
        <taxon>Lophotrochozoa</taxon>
        <taxon>Mollusca</taxon>
        <taxon>Bivalvia</taxon>
        <taxon>Autobranchia</taxon>
        <taxon>Heteroconchia</taxon>
        <taxon>Palaeoheterodonta</taxon>
        <taxon>Unionida</taxon>
        <taxon>Unionoidea</taxon>
        <taxon>Unionidae</taxon>
        <taxon>Unioninae</taxon>
        <taxon>Sinanodonta</taxon>
    </lineage>
</organism>
<keyword evidence="18" id="KW-0051">Antiviral defense</keyword>
<keyword evidence="17" id="KW-0694">RNA-binding</keyword>
<dbReference type="PANTHER" id="PTHR14074">
    <property type="entry name" value="HELICASE WITH DEATH DOMAIN-RELATED"/>
    <property type="match status" value="1"/>
</dbReference>
<keyword evidence="8" id="KW-0479">Metal-binding</keyword>
<dbReference type="EMBL" id="JBJQND010000010">
    <property type="protein sequence ID" value="KAL3863244.1"/>
    <property type="molecule type" value="Genomic_DNA"/>
</dbReference>
<evidence type="ECO:0000256" key="16">
    <source>
        <dbReference type="ARBA" id="ARBA00022859"/>
    </source>
</evidence>
<keyword evidence="5" id="KW-1017">Isopeptide bond</keyword>
<dbReference type="SMART" id="SM00487">
    <property type="entry name" value="DEXDc"/>
    <property type="match status" value="1"/>
</dbReference>
<evidence type="ECO:0000256" key="20">
    <source>
        <dbReference type="SAM" id="MobiDB-lite"/>
    </source>
</evidence>
<dbReference type="InterPro" id="IPR041204">
    <property type="entry name" value="RIG-I-like_C"/>
</dbReference>
<evidence type="ECO:0000256" key="19">
    <source>
        <dbReference type="ARBA" id="ARBA00049390"/>
    </source>
</evidence>
<feature type="domain" description="Helicase C-terminal" evidence="22">
    <location>
        <begin position="746"/>
        <end position="918"/>
    </location>
</feature>
<dbReference type="GO" id="GO:0045087">
    <property type="term" value="P:innate immune response"/>
    <property type="evidence" value="ECO:0007669"/>
    <property type="project" value="UniProtKB-KW"/>
</dbReference>
<dbReference type="Pfam" id="PF16739">
    <property type="entry name" value="CARD_2"/>
    <property type="match status" value="1"/>
</dbReference>
<feature type="compositionally biased region" description="Acidic residues" evidence="20">
    <location>
        <begin position="345"/>
        <end position="357"/>
    </location>
</feature>
<dbReference type="PANTHER" id="PTHR14074:SF16">
    <property type="entry name" value="ANTIVIRAL INNATE IMMUNE RESPONSE RECEPTOR RIG-I"/>
    <property type="match status" value="1"/>
</dbReference>
<evidence type="ECO:0000256" key="6">
    <source>
        <dbReference type="ARBA" id="ARBA00022553"/>
    </source>
</evidence>
<feature type="compositionally biased region" description="Basic and acidic residues" evidence="20">
    <location>
        <begin position="308"/>
        <end position="319"/>
    </location>
</feature>
<evidence type="ECO:0000256" key="8">
    <source>
        <dbReference type="ARBA" id="ARBA00022723"/>
    </source>
</evidence>
<dbReference type="GO" id="GO:0016787">
    <property type="term" value="F:hydrolase activity"/>
    <property type="evidence" value="ECO:0007669"/>
    <property type="project" value="UniProtKB-KW"/>
</dbReference>
<feature type="compositionally biased region" description="Basic and acidic residues" evidence="20">
    <location>
        <begin position="358"/>
        <end position="367"/>
    </location>
</feature>
<keyword evidence="13" id="KW-0862">Zinc</keyword>
<feature type="compositionally biased region" description="Polar residues" evidence="20">
    <location>
        <begin position="320"/>
        <end position="332"/>
    </location>
</feature>
<keyword evidence="7" id="KW-0399">Innate immunity</keyword>
<dbReference type="GO" id="GO:0046872">
    <property type="term" value="F:metal ion binding"/>
    <property type="evidence" value="ECO:0007669"/>
    <property type="project" value="UniProtKB-KW"/>
</dbReference>
<dbReference type="InterPro" id="IPR011029">
    <property type="entry name" value="DEATH-like_dom_sf"/>
</dbReference>
<dbReference type="SUPFAM" id="SSF52540">
    <property type="entry name" value="P-loop containing nucleoside triphosphate hydrolases"/>
    <property type="match status" value="2"/>
</dbReference>
<evidence type="ECO:0000256" key="17">
    <source>
        <dbReference type="ARBA" id="ARBA00022884"/>
    </source>
</evidence>
<dbReference type="GO" id="GO:0005737">
    <property type="term" value="C:cytoplasm"/>
    <property type="evidence" value="ECO:0007669"/>
    <property type="project" value="UniProtKB-SubCell"/>
</dbReference>
<dbReference type="PROSITE" id="PS51192">
    <property type="entry name" value="HELICASE_ATP_BIND_1"/>
    <property type="match status" value="1"/>
</dbReference>
<evidence type="ECO:0000256" key="7">
    <source>
        <dbReference type="ARBA" id="ARBA00022588"/>
    </source>
</evidence>
<dbReference type="Gene3D" id="3.40.50.300">
    <property type="entry name" value="P-loop containing nucleotide triphosphate hydrolases"/>
    <property type="match status" value="2"/>
</dbReference>
<evidence type="ECO:0000256" key="5">
    <source>
        <dbReference type="ARBA" id="ARBA00022499"/>
    </source>
</evidence>
<dbReference type="EC" id="3.6.4.13" evidence="3"/>
<gene>
    <name evidence="24" type="ORF">ACJMK2_005009</name>
</gene>
<keyword evidence="16" id="KW-0391">Immunity</keyword>
<comment type="similarity">
    <text evidence="2">Belongs to the helicase family. RLR subfamily.</text>
</comment>
<dbReference type="InterPro" id="IPR001650">
    <property type="entry name" value="Helicase_C-like"/>
</dbReference>
<evidence type="ECO:0000256" key="18">
    <source>
        <dbReference type="ARBA" id="ARBA00023118"/>
    </source>
</evidence>
<accession>A0ABD3VNV6</accession>
<evidence type="ECO:0000256" key="13">
    <source>
        <dbReference type="ARBA" id="ARBA00022833"/>
    </source>
</evidence>
<dbReference type="PROSITE" id="PS51789">
    <property type="entry name" value="RLR_CTR"/>
    <property type="match status" value="1"/>
</dbReference>
<keyword evidence="6" id="KW-0597">Phosphoprotein</keyword>
<dbReference type="Pfam" id="PF11648">
    <property type="entry name" value="RIG-I_C-RD"/>
    <property type="match status" value="1"/>
</dbReference>
<keyword evidence="12" id="KW-0347">Helicase</keyword>
<evidence type="ECO:0000313" key="25">
    <source>
        <dbReference type="Proteomes" id="UP001634394"/>
    </source>
</evidence>
<dbReference type="Gene3D" id="1.10.533.10">
    <property type="entry name" value="Death Domain, Fas"/>
    <property type="match status" value="2"/>
</dbReference>
<keyword evidence="11" id="KW-0378">Hydrolase</keyword>